<dbReference type="EMBL" id="QWFA01000056">
    <property type="protein sequence ID" value="ROV68130.1"/>
    <property type="molecule type" value="Genomic_DNA"/>
</dbReference>
<evidence type="ECO:0000313" key="2">
    <source>
        <dbReference type="Proteomes" id="UP000285596"/>
    </source>
</evidence>
<dbReference type="Pfam" id="PF07103">
    <property type="entry name" value="DUF1365"/>
    <property type="match status" value="1"/>
</dbReference>
<dbReference type="PANTHER" id="PTHR33973">
    <property type="entry name" value="OS07G0153300 PROTEIN"/>
    <property type="match status" value="1"/>
</dbReference>
<dbReference type="PANTHER" id="PTHR33973:SF4">
    <property type="entry name" value="OS07G0153300 PROTEIN"/>
    <property type="match status" value="1"/>
</dbReference>
<name>A0A423V0L1_STRGL</name>
<dbReference type="InterPro" id="IPR010775">
    <property type="entry name" value="DUF1365"/>
</dbReference>
<dbReference type="AlphaFoldDB" id="A0A423V0L1"/>
<dbReference type="RefSeq" id="WP_118903409.1">
    <property type="nucleotide sequence ID" value="NZ_QWFA01000056.1"/>
</dbReference>
<proteinExistence type="predicted"/>
<dbReference type="Proteomes" id="UP000285596">
    <property type="component" value="Unassembled WGS sequence"/>
</dbReference>
<evidence type="ECO:0000313" key="1">
    <source>
        <dbReference type="EMBL" id="ROV68130.1"/>
    </source>
</evidence>
<gene>
    <name evidence="1" type="ORF">D3105_13070</name>
</gene>
<organism evidence="1 2">
    <name type="scientific">Streptomyces globisporus</name>
    <dbReference type="NCBI Taxonomy" id="1908"/>
    <lineage>
        <taxon>Bacteria</taxon>
        <taxon>Bacillati</taxon>
        <taxon>Actinomycetota</taxon>
        <taxon>Actinomycetes</taxon>
        <taxon>Kitasatosporales</taxon>
        <taxon>Streptomycetaceae</taxon>
        <taxon>Streptomyces</taxon>
    </lineage>
</organism>
<accession>A0A423V0L1</accession>
<comment type="caution">
    <text evidence="1">The sequence shown here is derived from an EMBL/GenBank/DDBJ whole genome shotgun (WGS) entry which is preliminary data.</text>
</comment>
<sequence>MVSALYPCTITHVRNRPTKYAFRHRTYLWLIDPDRPPELPRALRPLARFDARDHFGGTAPTIRAGLERFLRARGVELGDGTVTMLTQARVFGYVFNPITVYWCHRADGSPLCVVAEVHNTYGGRHGYLLRPDGRDRAVTGKAFYVSPFFPVDGGYRMRLPEPGSRLDLSVHLEREGARPFTATVRGTRRPATPRELVRLALRHPLSTVLVSAAIRLHGIRLYLRGLPVRPRPPHRTQEGMQ</sequence>
<reference evidence="1 2" key="1">
    <citation type="submission" date="2018-08" db="EMBL/GenBank/DDBJ databases">
        <title>Streptomyces globisporus 1912-4Crt, whole genome shotgun sequence.</title>
        <authorList>
            <person name="Matselyukh B."/>
        </authorList>
    </citation>
    <scope>NUCLEOTIDE SEQUENCE [LARGE SCALE GENOMIC DNA]</scope>
    <source>
        <strain evidence="1 2">1912-4Crt</strain>
    </source>
</reference>
<protein>
    <submittedName>
        <fullName evidence="1">DUF1365 domain-containing protein</fullName>
    </submittedName>
</protein>